<dbReference type="RefSeq" id="WP_282300958.1">
    <property type="nucleotide sequence ID" value="NZ_CP124616.1"/>
</dbReference>
<proteinExistence type="predicted"/>
<dbReference type="InterPro" id="IPR048376">
    <property type="entry name" value="YqiJ_N"/>
</dbReference>
<evidence type="ECO:0000256" key="1">
    <source>
        <dbReference type="SAM" id="Phobius"/>
    </source>
</evidence>
<keyword evidence="1" id="KW-0812">Transmembrane</keyword>
<feature type="domain" description="Inner membrane protein YqiJ OB-fold" evidence="2">
    <location>
        <begin position="187"/>
        <end position="241"/>
    </location>
</feature>
<name>A0ABY8QJZ3_9RHOB</name>
<reference evidence="4 5" key="1">
    <citation type="submission" date="2023-05" db="EMBL/GenBank/DDBJ databases">
        <title>YMD87, complete Genome.</title>
        <authorList>
            <person name="Zhang J."/>
            <person name="Xu X."/>
        </authorList>
    </citation>
    <scope>NUCLEOTIDE SEQUENCE [LARGE SCALE GENOMIC DNA]</scope>
    <source>
        <strain evidence="4 5">YMD87</strain>
    </source>
</reference>
<keyword evidence="5" id="KW-1185">Reference proteome</keyword>
<dbReference type="Pfam" id="PF21001">
    <property type="entry name" value="YqiJ_N"/>
    <property type="match status" value="1"/>
</dbReference>
<dbReference type="Proteomes" id="UP001241605">
    <property type="component" value="Chromosome"/>
</dbReference>
<feature type="transmembrane region" description="Helical" evidence="1">
    <location>
        <begin position="114"/>
        <end position="135"/>
    </location>
</feature>
<sequence length="251" mass="26521">MFDPFLTGPFVPFTIALALLFALLALELVFAILGGTLLGMGGEGLDGPDLDMDAPDLGDLDIDLDLDGLDIDTADLELPGFADTDLDVDGQLPDAANGMGGVAAWLGFGRMPALIWLGAVFFAFGAGGIAVQSIAVSVLGSALPATLVTVPVLVLAFGFARKFGAIFARLLPKTETQSLSERHLGRRPGIITQGTAARGRPAEVRVTDRYGNTHYLRAEPLRDDIAIPQGTEVLVLRHRQTKGYLLVPLTL</sequence>
<evidence type="ECO:0000259" key="3">
    <source>
        <dbReference type="Pfam" id="PF21001"/>
    </source>
</evidence>
<keyword evidence="1" id="KW-1133">Transmembrane helix</keyword>
<keyword evidence="1" id="KW-0472">Membrane</keyword>
<dbReference type="EMBL" id="CP124616">
    <property type="protein sequence ID" value="WGW04326.1"/>
    <property type="molecule type" value="Genomic_DNA"/>
</dbReference>
<evidence type="ECO:0000313" key="4">
    <source>
        <dbReference type="EMBL" id="WGW04326.1"/>
    </source>
</evidence>
<feature type="transmembrane region" description="Helical" evidence="1">
    <location>
        <begin position="141"/>
        <end position="160"/>
    </location>
</feature>
<evidence type="ECO:0000313" key="5">
    <source>
        <dbReference type="Proteomes" id="UP001241605"/>
    </source>
</evidence>
<gene>
    <name evidence="4" type="ORF">QF118_01945</name>
</gene>
<dbReference type="InterPro" id="IPR010840">
    <property type="entry name" value="YqiJ_OB"/>
</dbReference>
<organism evidence="4 5">
    <name type="scientific">Tropicibacter oceani</name>
    <dbReference type="NCBI Taxonomy" id="3058420"/>
    <lineage>
        <taxon>Bacteria</taxon>
        <taxon>Pseudomonadati</taxon>
        <taxon>Pseudomonadota</taxon>
        <taxon>Alphaproteobacteria</taxon>
        <taxon>Rhodobacterales</taxon>
        <taxon>Roseobacteraceae</taxon>
        <taxon>Tropicibacter</taxon>
    </lineage>
</organism>
<accession>A0ABY8QJZ3</accession>
<dbReference type="Pfam" id="PF07290">
    <property type="entry name" value="YqiJ_OB"/>
    <property type="match status" value="1"/>
</dbReference>
<protein>
    <submittedName>
        <fullName evidence="4">DUF1449 family protein</fullName>
    </submittedName>
</protein>
<evidence type="ECO:0000259" key="2">
    <source>
        <dbReference type="Pfam" id="PF07290"/>
    </source>
</evidence>
<feature type="domain" description="Inner membrane protein YqiJ N-terminal" evidence="3">
    <location>
        <begin position="11"/>
        <end position="159"/>
    </location>
</feature>
<feature type="transmembrane region" description="Helical" evidence="1">
    <location>
        <begin position="12"/>
        <end position="33"/>
    </location>
</feature>